<keyword evidence="5" id="KW-0472">Membrane</keyword>
<dbReference type="PANTHER" id="PTHR13887">
    <property type="entry name" value="GLUTATHIONE S-TRANSFERASE KAPPA"/>
    <property type="match status" value="1"/>
</dbReference>
<organism evidence="7 8">
    <name type="scientific">Sphingomonas immobilis</name>
    <dbReference type="NCBI Taxonomy" id="3063997"/>
    <lineage>
        <taxon>Bacteria</taxon>
        <taxon>Pseudomonadati</taxon>
        <taxon>Pseudomonadota</taxon>
        <taxon>Alphaproteobacteria</taxon>
        <taxon>Sphingomonadales</taxon>
        <taxon>Sphingomonadaceae</taxon>
        <taxon>Sphingomonas</taxon>
    </lineage>
</organism>
<dbReference type="PANTHER" id="PTHR13887:SF14">
    <property type="entry name" value="DISULFIDE BOND FORMATION PROTEIN D"/>
    <property type="match status" value="1"/>
</dbReference>
<name>A0ABT9A483_9SPHN</name>
<dbReference type="Gene3D" id="3.40.30.10">
    <property type="entry name" value="Glutaredoxin"/>
    <property type="match status" value="1"/>
</dbReference>
<evidence type="ECO:0000259" key="6">
    <source>
        <dbReference type="PROSITE" id="PS51352"/>
    </source>
</evidence>
<keyword evidence="2" id="KW-0560">Oxidoreductase</keyword>
<evidence type="ECO:0000256" key="1">
    <source>
        <dbReference type="ARBA" id="ARBA00022729"/>
    </source>
</evidence>
<dbReference type="SUPFAM" id="SSF52833">
    <property type="entry name" value="Thioredoxin-like"/>
    <property type="match status" value="1"/>
</dbReference>
<dbReference type="PROSITE" id="PS00194">
    <property type="entry name" value="THIOREDOXIN_1"/>
    <property type="match status" value="1"/>
</dbReference>
<dbReference type="PROSITE" id="PS51352">
    <property type="entry name" value="THIOREDOXIN_2"/>
    <property type="match status" value="1"/>
</dbReference>
<gene>
    <name evidence="7" type="ORF">Q5H94_20125</name>
</gene>
<feature type="domain" description="Thioredoxin" evidence="6">
    <location>
        <begin position="47"/>
        <end position="238"/>
    </location>
</feature>
<proteinExistence type="predicted"/>
<keyword evidence="5" id="KW-0812">Transmembrane</keyword>
<dbReference type="CDD" id="cd03023">
    <property type="entry name" value="DsbA_Com1_like"/>
    <property type="match status" value="1"/>
</dbReference>
<keyword evidence="5" id="KW-1133">Transmembrane helix</keyword>
<dbReference type="InterPro" id="IPR001853">
    <property type="entry name" value="DSBA-like_thioredoxin_dom"/>
</dbReference>
<evidence type="ECO:0000313" key="8">
    <source>
        <dbReference type="Proteomes" id="UP001176468"/>
    </source>
</evidence>
<dbReference type="InterPro" id="IPR017937">
    <property type="entry name" value="Thioredoxin_CS"/>
</dbReference>
<evidence type="ECO:0000256" key="4">
    <source>
        <dbReference type="ARBA" id="ARBA00023284"/>
    </source>
</evidence>
<evidence type="ECO:0000256" key="3">
    <source>
        <dbReference type="ARBA" id="ARBA00023157"/>
    </source>
</evidence>
<dbReference type="InterPro" id="IPR041205">
    <property type="entry name" value="ScsC_N"/>
</dbReference>
<accession>A0ABT9A483</accession>
<keyword evidence="4" id="KW-0676">Redox-active center</keyword>
<keyword evidence="3" id="KW-1015">Disulfide bond</keyword>
<dbReference type="RefSeq" id="WP_304563046.1">
    <property type="nucleotide sequence ID" value="NZ_JAUQSZ010000018.1"/>
</dbReference>
<dbReference type="Proteomes" id="UP001176468">
    <property type="component" value="Unassembled WGS sequence"/>
</dbReference>
<evidence type="ECO:0000256" key="5">
    <source>
        <dbReference type="SAM" id="Phobius"/>
    </source>
</evidence>
<evidence type="ECO:0000256" key="2">
    <source>
        <dbReference type="ARBA" id="ARBA00023002"/>
    </source>
</evidence>
<protein>
    <submittedName>
        <fullName evidence="7">DsbA family protein</fullName>
    </submittedName>
</protein>
<reference evidence="7" key="1">
    <citation type="submission" date="2023-07" db="EMBL/GenBank/DDBJ databases">
        <authorList>
            <person name="Kim M.K."/>
        </authorList>
    </citation>
    <scope>NUCLEOTIDE SEQUENCE</scope>
    <source>
        <strain evidence="7">CA1-15</strain>
    </source>
</reference>
<dbReference type="InterPro" id="IPR013766">
    <property type="entry name" value="Thioredoxin_domain"/>
</dbReference>
<evidence type="ECO:0000313" key="7">
    <source>
        <dbReference type="EMBL" id="MDO7844650.1"/>
    </source>
</evidence>
<dbReference type="InterPro" id="IPR036249">
    <property type="entry name" value="Thioredoxin-like_sf"/>
</dbReference>
<keyword evidence="8" id="KW-1185">Reference proteome</keyword>
<sequence>MSRWTLPLAGLLGIVIGGIAMYFGGALVRVPAGDRARVEGIVHDYMLSHPEILPEAMEALRDKEHATVIADNRKAILEPVGSAWQGAAAPDLTIVEYFDYNCGYCRASLPVIDELLAGDPKLRIVYREFPVLGESSGQAARMSLAAAEQGKFRAFHDALYAGGSVSADTIAAAAKKAGLDAGRAAAFTPKADAEIASNMSIAQQLKLTGTPSWVIGNRVVSSAMPLAELQRLVARARAKS</sequence>
<feature type="transmembrane region" description="Helical" evidence="5">
    <location>
        <begin position="6"/>
        <end position="28"/>
    </location>
</feature>
<dbReference type="Pfam" id="PF01323">
    <property type="entry name" value="DSBA"/>
    <property type="match status" value="1"/>
</dbReference>
<dbReference type="EMBL" id="JAUQSZ010000018">
    <property type="protein sequence ID" value="MDO7844650.1"/>
    <property type="molecule type" value="Genomic_DNA"/>
</dbReference>
<keyword evidence="1" id="KW-0732">Signal</keyword>
<comment type="caution">
    <text evidence="7">The sequence shown here is derived from an EMBL/GenBank/DDBJ whole genome shotgun (WGS) entry which is preliminary data.</text>
</comment>
<dbReference type="Pfam" id="PF18312">
    <property type="entry name" value="ScsC_N"/>
    <property type="match status" value="1"/>
</dbReference>